<evidence type="ECO:0000256" key="1">
    <source>
        <dbReference type="SAM" id="Phobius"/>
    </source>
</evidence>
<dbReference type="PANTHER" id="PTHR43685:SF2">
    <property type="entry name" value="GLYCOSYLTRANSFERASE 2-LIKE DOMAIN-CONTAINING PROTEIN"/>
    <property type="match status" value="1"/>
</dbReference>
<feature type="transmembrane region" description="Helical" evidence="1">
    <location>
        <begin position="253"/>
        <end position="277"/>
    </location>
</feature>
<name>A0A1F6CQE8_9BACT</name>
<dbReference type="PANTHER" id="PTHR43685">
    <property type="entry name" value="GLYCOSYLTRANSFERASE"/>
    <property type="match status" value="1"/>
</dbReference>
<sequence length="282" mass="32288">MKDISKLVSVIIPTKNSGEFLEACLQSIKNQTYRNIEVIVNDDVSTSDNTKEVVEQYGKEGLNVRYVQENRSMAQGRKVGAEHATGEIILHLDSDMVLDGGVVEDVVDQINAGFDALVIPEESFGIGFWAKCKWLEKKCYEEVEQIESLRSLKTSVYKAVGGHNPDLVFSEDKDLDIRVRDGGYKVGRIRSYIRHNEGHPSLLKILKKKMGYAPTANKFAELHPRAFAWQVNVLNRYWIYLIRIKYLLLYPHLYIGMFFMKTLEFFCGGLGLFNVILRNRRT</sequence>
<evidence type="ECO:0000259" key="2">
    <source>
        <dbReference type="Pfam" id="PF00535"/>
    </source>
</evidence>
<comment type="caution">
    <text evidence="3">The sequence shown here is derived from an EMBL/GenBank/DDBJ whole genome shotgun (WGS) entry which is preliminary data.</text>
</comment>
<protein>
    <recommendedName>
        <fullName evidence="2">Glycosyltransferase 2-like domain-containing protein</fullName>
    </recommendedName>
</protein>
<proteinExistence type="predicted"/>
<evidence type="ECO:0000313" key="3">
    <source>
        <dbReference type="EMBL" id="OGG51398.1"/>
    </source>
</evidence>
<accession>A0A1F6CQE8</accession>
<dbReference type="InterPro" id="IPR029044">
    <property type="entry name" value="Nucleotide-diphossugar_trans"/>
</dbReference>
<reference evidence="3 4" key="1">
    <citation type="journal article" date="2016" name="Nat. Commun.">
        <title>Thousands of microbial genomes shed light on interconnected biogeochemical processes in an aquifer system.</title>
        <authorList>
            <person name="Anantharaman K."/>
            <person name="Brown C.T."/>
            <person name="Hug L.A."/>
            <person name="Sharon I."/>
            <person name="Castelle C.J."/>
            <person name="Probst A.J."/>
            <person name="Thomas B.C."/>
            <person name="Singh A."/>
            <person name="Wilkins M.J."/>
            <person name="Karaoz U."/>
            <person name="Brodie E.L."/>
            <person name="Williams K.H."/>
            <person name="Hubbard S.S."/>
            <person name="Banfield J.F."/>
        </authorList>
    </citation>
    <scope>NUCLEOTIDE SEQUENCE [LARGE SCALE GENOMIC DNA]</scope>
</reference>
<dbReference type="Proteomes" id="UP000176445">
    <property type="component" value="Unassembled WGS sequence"/>
</dbReference>
<keyword evidence="1" id="KW-0472">Membrane</keyword>
<keyword evidence="1" id="KW-0812">Transmembrane</keyword>
<dbReference type="SUPFAM" id="SSF53448">
    <property type="entry name" value="Nucleotide-diphospho-sugar transferases"/>
    <property type="match status" value="1"/>
</dbReference>
<evidence type="ECO:0000313" key="4">
    <source>
        <dbReference type="Proteomes" id="UP000176445"/>
    </source>
</evidence>
<dbReference type="InterPro" id="IPR050834">
    <property type="entry name" value="Glycosyltransf_2"/>
</dbReference>
<dbReference type="Gene3D" id="3.90.550.10">
    <property type="entry name" value="Spore Coat Polysaccharide Biosynthesis Protein SpsA, Chain A"/>
    <property type="match status" value="1"/>
</dbReference>
<dbReference type="EMBL" id="MFKW01000029">
    <property type="protein sequence ID" value="OGG51398.1"/>
    <property type="molecule type" value="Genomic_DNA"/>
</dbReference>
<gene>
    <name evidence="3" type="ORF">A2704_03455</name>
</gene>
<organism evidence="3 4">
    <name type="scientific">Candidatus Kaiserbacteria bacterium RIFCSPHIGHO2_01_FULL_54_36b</name>
    <dbReference type="NCBI Taxonomy" id="1798483"/>
    <lineage>
        <taxon>Bacteria</taxon>
        <taxon>Candidatus Kaiseribacteriota</taxon>
    </lineage>
</organism>
<keyword evidence="1" id="KW-1133">Transmembrane helix</keyword>
<dbReference type="AlphaFoldDB" id="A0A1F6CQE8"/>
<dbReference type="InterPro" id="IPR001173">
    <property type="entry name" value="Glyco_trans_2-like"/>
</dbReference>
<feature type="domain" description="Glycosyltransferase 2-like" evidence="2">
    <location>
        <begin position="9"/>
        <end position="120"/>
    </location>
</feature>
<dbReference type="Pfam" id="PF00535">
    <property type="entry name" value="Glycos_transf_2"/>
    <property type="match status" value="1"/>
</dbReference>